<gene>
    <name evidence="2" type="ORF">PIB30_078255</name>
</gene>
<protein>
    <submittedName>
        <fullName evidence="2">Uncharacterized protein</fullName>
    </submittedName>
</protein>
<comment type="caution">
    <text evidence="2">The sequence shown here is derived from an EMBL/GenBank/DDBJ whole genome shotgun (WGS) entry which is preliminary data.</text>
</comment>
<reference evidence="2 3" key="1">
    <citation type="journal article" date="2023" name="Plants (Basel)">
        <title>Bridging the Gap: Combining Genomics and Transcriptomics Approaches to Understand Stylosanthes scabra, an Orphan Legume from the Brazilian Caatinga.</title>
        <authorList>
            <person name="Ferreira-Neto J.R.C."/>
            <person name="da Silva M.D."/>
            <person name="Binneck E."/>
            <person name="de Melo N.F."/>
            <person name="da Silva R.H."/>
            <person name="de Melo A.L.T.M."/>
            <person name="Pandolfi V."/>
            <person name="Bustamante F.O."/>
            <person name="Brasileiro-Vidal A.C."/>
            <person name="Benko-Iseppon A.M."/>
        </authorList>
    </citation>
    <scope>NUCLEOTIDE SEQUENCE [LARGE SCALE GENOMIC DNA]</scope>
    <source>
        <tissue evidence="2">Leaves</tissue>
    </source>
</reference>
<evidence type="ECO:0000313" key="2">
    <source>
        <dbReference type="EMBL" id="MED6199682.1"/>
    </source>
</evidence>
<sequence>MEAILGVTNKFSSGFPCVRENERKIVVAEPKQELNRGSILVVKSFWGYNGVCVLRMVDLGLRKGYTLARKHGIPILAFINLDPDAIARLHYLRCAGARLLLTSPLSQVMAWSCDLDRAGVRSSLTSFFSRLKAAGVQGAVARHGSQKEPSRTQGKGESSDTTNLHVTKTRCNTPIPTNHAVDTFCRFQVATTDTSYLKPHNRRTPTIMRCIASSLIFQNVNLQSEKQLNNMR</sequence>
<accession>A0ABU6XP60</accession>
<evidence type="ECO:0000256" key="1">
    <source>
        <dbReference type="SAM" id="MobiDB-lite"/>
    </source>
</evidence>
<dbReference type="Proteomes" id="UP001341840">
    <property type="component" value="Unassembled WGS sequence"/>
</dbReference>
<organism evidence="2 3">
    <name type="scientific">Stylosanthes scabra</name>
    <dbReference type="NCBI Taxonomy" id="79078"/>
    <lineage>
        <taxon>Eukaryota</taxon>
        <taxon>Viridiplantae</taxon>
        <taxon>Streptophyta</taxon>
        <taxon>Embryophyta</taxon>
        <taxon>Tracheophyta</taxon>
        <taxon>Spermatophyta</taxon>
        <taxon>Magnoliopsida</taxon>
        <taxon>eudicotyledons</taxon>
        <taxon>Gunneridae</taxon>
        <taxon>Pentapetalae</taxon>
        <taxon>rosids</taxon>
        <taxon>fabids</taxon>
        <taxon>Fabales</taxon>
        <taxon>Fabaceae</taxon>
        <taxon>Papilionoideae</taxon>
        <taxon>50 kb inversion clade</taxon>
        <taxon>dalbergioids sensu lato</taxon>
        <taxon>Dalbergieae</taxon>
        <taxon>Pterocarpus clade</taxon>
        <taxon>Stylosanthes</taxon>
    </lineage>
</organism>
<proteinExistence type="predicted"/>
<evidence type="ECO:0000313" key="3">
    <source>
        <dbReference type="Proteomes" id="UP001341840"/>
    </source>
</evidence>
<feature type="region of interest" description="Disordered" evidence="1">
    <location>
        <begin position="139"/>
        <end position="164"/>
    </location>
</feature>
<name>A0ABU6XP60_9FABA</name>
<feature type="compositionally biased region" description="Polar residues" evidence="1">
    <location>
        <begin position="151"/>
        <end position="164"/>
    </location>
</feature>
<dbReference type="EMBL" id="JASCZI010212524">
    <property type="protein sequence ID" value="MED6199682.1"/>
    <property type="molecule type" value="Genomic_DNA"/>
</dbReference>
<keyword evidence="3" id="KW-1185">Reference proteome</keyword>